<feature type="domain" description="Tc1-like transposase DDE" evidence="1">
    <location>
        <begin position="66"/>
        <end position="121"/>
    </location>
</feature>
<gene>
    <name evidence="2" type="ORF">AVEN_50036_1</name>
</gene>
<comment type="caution">
    <text evidence="2">The sequence shown here is derived from an EMBL/GenBank/DDBJ whole genome shotgun (WGS) entry which is preliminary data.</text>
</comment>
<protein>
    <recommendedName>
        <fullName evidence="1">Tc1-like transposase DDE domain-containing protein</fullName>
    </recommendedName>
</protein>
<sequence length="167" mass="19745">MCTPQGLADRVLAFQLAILIGGRVLSEKGDHEHEPACLCNNLDDQVLPFSQHLHDEYALVTPIFQDDNSTLHPAGRICYWFDEHSHTLLYLDWPAESPDLNPIENLWDMLEERVKRRNKHPRNLVDLRDQILREWHWMRRTCRSLWTRFLTESRRLSSPEAELHSIK</sequence>
<evidence type="ECO:0000313" key="3">
    <source>
        <dbReference type="Proteomes" id="UP000499080"/>
    </source>
</evidence>
<dbReference type="EMBL" id="BGPR01008409">
    <property type="protein sequence ID" value="GBN33639.1"/>
    <property type="molecule type" value="Genomic_DNA"/>
</dbReference>
<dbReference type="GO" id="GO:0003676">
    <property type="term" value="F:nucleic acid binding"/>
    <property type="evidence" value="ECO:0007669"/>
    <property type="project" value="InterPro"/>
</dbReference>
<dbReference type="OrthoDB" id="9996331at2759"/>
<dbReference type="Proteomes" id="UP000499080">
    <property type="component" value="Unassembled WGS sequence"/>
</dbReference>
<evidence type="ECO:0000259" key="1">
    <source>
        <dbReference type="Pfam" id="PF13358"/>
    </source>
</evidence>
<evidence type="ECO:0000313" key="2">
    <source>
        <dbReference type="EMBL" id="GBN33639.1"/>
    </source>
</evidence>
<dbReference type="Gene3D" id="3.30.420.10">
    <property type="entry name" value="Ribonuclease H-like superfamily/Ribonuclease H"/>
    <property type="match status" value="1"/>
</dbReference>
<organism evidence="2 3">
    <name type="scientific">Araneus ventricosus</name>
    <name type="common">Orbweaver spider</name>
    <name type="synonym">Epeira ventricosa</name>
    <dbReference type="NCBI Taxonomy" id="182803"/>
    <lineage>
        <taxon>Eukaryota</taxon>
        <taxon>Metazoa</taxon>
        <taxon>Ecdysozoa</taxon>
        <taxon>Arthropoda</taxon>
        <taxon>Chelicerata</taxon>
        <taxon>Arachnida</taxon>
        <taxon>Araneae</taxon>
        <taxon>Araneomorphae</taxon>
        <taxon>Entelegynae</taxon>
        <taxon>Araneoidea</taxon>
        <taxon>Araneidae</taxon>
        <taxon>Araneus</taxon>
    </lineage>
</organism>
<dbReference type="InterPro" id="IPR036397">
    <property type="entry name" value="RNaseH_sf"/>
</dbReference>
<proteinExistence type="predicted"/>
<dbReference type="Pfam" id="PF13358">
    <property type="entry name" value="DDE_3"/>
    <property type="match status" value="1"/>
</dbReference>
<accession>A0A4Y2N4S2</accession>
<reference evidence="2 3" key="1">
    <citation type="journal article" date="2019" name="Sci. Rep.">
        <title>Orb-weaving spider Araneus ventricosus genome elucidates the spidroin gene catalogue.</title>
        <authorList>
            <person name="Kono N."/>
            <person name="Nakamura H."/>
            <person name="Ohtoshi R."/>
            <person name="Moran D.A.P."/>
            <person name="Shinohara A."/>
            <person name="Yoshida Y."/>
            <person name="Fujiwara M."/>
            <person name="Mori M."/>
            <person name="Tomita M."/>
            <person name="Arakawa K."/>
        </authorList>
    </citation>
    <scope>NUCLEOTIDE SEQUENCE [LARGE SCALE GENOMIC DNA]</scope>
</reference>
<dbReference type="InterPro" id="IPR038717">
    <property type="entry name" value="Tc1-like_DDE_dom"/>
</dbReference>
<keyword evidence="3" id="KW-1185">Reference proteome</keyword>
<name>A0A4Y2N4S2_ARAVE</name>
<dbReference type="AlphaFoldDB" id="A0A4Y2N4S2"/>